<proteinExistence type="predicted"/>
<dbReference type="InterPro" id="IPR036582">
    <property type="entry name" value="Mao_N_sf"/>
</dbReference>
<evidence type="ECO:0000256" key="2">
    <source>
        <dbReference type="SAM" id="SignalP"/>
    </source>
</evidence>
<dbReference type="Pfam" id="PF07833">
    <property type="entry name" value="Cu_amine_oxidN1"/>
    <property type="match status" value="1"/>
</dbReference>
<dbReference type="Gene3D" id="3.30.457.10">
    <property type="entry name" value="Copper amine oxidase-like, N-terminal domain"/>
    <property type="match status" value="1"/>
</dbReference>
<feature type="signal peptide" evidence="2">
    <location>
        <begin position="1"/>
        <end position="25"/>
    </location>
</feature>
<comment type="caution">
    <text evidence="4">The sequence shown here is derived from an EMBL/GenBank/DDBJ whole genome shotgun (WGS) entry which is preliminary data.</text>
</comment>
<reference evidence="4 5" key="1">
    <citation type="submission" date="2021-03" db="EMBL/GenBank/DDBJ databases">
        <title>Genomic Encyclopedia of Type Strains, Phase IV (KMG-IV): sequencing the most valuable type-strain genomes for metagenomic binning, comparative biology and taxonomic classification.</title>
        <authorList>
            <person name="Goeker M."/>
        </authorList>
    </citation>
    <scope>NUCLEOTIDE SEQUENCE [LARGE SCALE GENOMIC DNA]</scope>
    <source>
        <strain evidence="4 5">DSM 26806</strain>
    </source>
</reference>
<keyword evidence="2" id="KW-0732">Signal</keyword>
<sequence length="1053" mass="111783">MKKWMSLLTLASLISTLVLPIQAQAATAISVYMDGNRIATDQAPIEKSGRVLLPLRAIFESLDADVLWNPKTSVVTAVKDDTTIQLKIGSKTATINNKSVALDVPAQTVKGRTLVPVRFVSTALGANVEWKPTTRSVYITNPVELSPVAYVTPQVIGQNGDGRDLKVSFSKVTNESTVSHYRVLVVKTDRSRSFDLQAAQNTAAGKYTYVSTQGTERTVALSAQSRDTDGDLLRSNQSYTVYVLAIGTKAGEAALSNPSPAVTLGASTSVQAVTSVSAQDVNDYGDGRDLSVSFTKASNESNIANYRIFVVKTSEIGSFNTSVASGLTSANYTIVNKTGSSTLTTVLGSSTRDTSGELLRTGVSYTAYVLSVSNSVSAFNHQLSAGSLAVVLSSGFVTPPVITSVTDVSDYNDGRDVRVNFNKVSDESRISEYRVYAVRTSNADSFNLSTASNLSSTYYTTVSKTGYSLSPTLNASSRDTSGSLLTSGVSYRFFVLAVGNGSYYGTNVLSGGSSAFTLYNNINVGYATNVNAWDIADNNDGRDMQVSFNRASDESNISHYRIFVVRDGYADSFNLTAANNFSDYYYTYVSKTGYNITRQLASTTRDVNGNLLQNNVSYRVFVLSVGTGSYAGTNALSSYSPIVTLYNNNGVKAVTGLTGSDVADNGNGLDLRVSFTKASDESSISSYRLFVVKSEKAGYFSRSIAENLTSSSYYTVNKTGYNFNDVLSSSARDSDGELIKNDQNYNLFVLSVGKDNYYGTNILSTASSTVKLITSSTAQAAMITSVTDVADSGNGSDLSVSFNKPSSAANIDHYRIIVVKSEKIVSASQAAALADDRVTFVSKEGNSSNRTLSSDAKDSDGDVIREGQSYKVYVLSKVSGSGTNALSVASGLITLGSPAIAPTNIKAELDPAQDATTSIRVTFNASAKTSNLSEYRIFVVPTVSAFGRAEAENSKNYKQLLSTATETSISVSTDKDYNGNPMAIGSKYKVYVLAVNSIAGKGNAISEPSNEITIKGTVPAPTAPAPTETTPPAPAAEPVAIATFKSDAFNLVF</sequence>
<evidence type="ECO:0000313" key="4">
    <source>
        <dbReference type="EMBL" id="MBP2001513.1"/>
    </source>
</evidence>
<feature type="compositionally biased region" description="Pro residues" evidence="1">
    <location>
        <begin position="1021"/>
        <end position="1034"/>
    </location>
</feature>
<gene>
    <name evidence="4" type="ORF">J2Z69_002558</name>
</gene>
<feature type="region of interest" description="Disordered" evidence="1">
    <location>
        <begin position="1015"/>
        <end position="1034"/>
    </location>
</feature>
<feature type="chain" id="PRO_5045486500" description="Copper amine oxidase-like N-terminal domain-containing protein" evidence="2">
    <location>
        <begin position="26"/>
        <end position="1053"/>
    </location>
</feature>
<evidence type="ECO:0000313" key="5">
    <source>
        <dbReference type="Proteomes" id="UP001519288"/>
    </source>
</evidence>
<evidence type="ECO:0000256" key="1">
    <source>
        <dbReference type="SAM" id="MobiDB-lite"/>
    </source>
</evidence>
<protein>
    <recommendedName>
        <fullName evidence="3">Copper amine oxidase-like N-terminal domain-containing protein</fullName>
    </recommendedName>
</protein>
<dbReference type="EMBL" id="JAGGLD010000004">
    <property type="protein sequence ID" value="MBP2001513.1"/>
    <property type="molecule type" value="Genomic_DNA"/>
</dbReference>
<dbReference type="SUPFAM" id="SSF55383">
    <property type="entry name" value="Copper amine oxidase, domain N"/>
    <property type="match status" value="1"/>
</dbReference>
<feature type="domain" description="Copper amine oxidase-like N-terminal" evidence="3">
    <location>
        <begin position="33"/>
        <end position="139"/>
    </location>
</feature>
<dbReference type="RefSeq" id="WP_209862992.1">
    <property type="nucleotide sequence ID" value="NZ_JAGGLD010000004.1"/>
</dbReference>
<evidence type="ECO:0000259" key="3">
    <source>
        <dbReference type="Pfam" id="PF07833"/>
    </source>
</evidence>
<organism evidence="4 5">
    <name type="scientific">Paenibacillus shirakamiensis</name>
    <dbReference type="NCBI Taxonomy" id="1265935"/>
    <lineage>
        <taxon>Bacteria</taxon>
        <taxon>Bacillati</taxon>
        <taxon>Bacillota</taxon>
        <taxon>Bacilli</taxon>
        <taxon>Bacillales</taxon>
        <taxon>Paenibacillaceae</taxon>
        <taxon>Paenibacillus</taxon>
    </lineage>
</organism>
<dbReference type="Proteomes" id="UP001519288">
    <property type="component" value="Unassembled WGS sequence"/>
</dbReference>
<accession>A0ABS4JIH9</accession>
<keyword evidence="5" id="KW-1185">Reference proteome</keyword>
<dbReference type="InterPro" id="IPR012854">
    <property type="entry name" value="Cu_amine_oxidase-like_N"/>
</dbReference>
<name>A0ABS4JIH9_9BACL</name>